<dbReference type="EMBL" id="BOOY01000042">
    <property type="protein sequence ID" value="GIJ06541.1"/>
    <property type="molecule type" value="Genomic_DNA"/>
</dbReference>
<dbReference type="SUPFAM" id="SSF141868">
    <property type="entry name" value="EAL domain-like"/>
    <property type="match status" value="1"/>
</dbReference>
<comment type="caution">
    <text evidence="3">The sequence shown here is derived from an EMBL/GenBank/DDBJ whole genome shotgun (WGS) entry which is preliminary data.</text>
</comment>
<dbReference type="InterPro" id="IPR000160">
    <property type="entry name" value="GGDEF_dom"/>
</dbReference>
<feature type="domain" description="GGDEF" evidence="2">
    <location>
        <begin position="33"/>
        <end position="161"/>
    </location>
</feature>
<dbReference type="NCBIfam" id="TIGR00254">
    <property type="entry name" value="GGDEF"/>
    <property type="match status" value="1"/>
</dbReference>
<evidence type="ECO:0008006" key="5">
    <source>
        <dbReference type="Google" id="ProtNLM"/>
    </source>
</evidence>
<evidence type="ECO:0000313" key="4">
    <source>
        <dbReference type="Proteomes" id="UP000652013"/>
    </source>
</evidence>
<dbReference type="PROSITE" id="PS50887">
    <property type="entry name" value="GGDEF"/>
    <property type="match status" value="1"/>
</dbReference>
<dbReference type="InterPro" id="IPR043128">
    <property type="entry name" value="Rev_trsase/Diguanyl_cyclase"/>
</dbReference>
<dbReference type="InterPro" id="IPR001633">
    <property type="entry name" value="EAL_dom"/>
</dbReference>
<protein>
    <recommendedName>
        <fullName evidence="5">Diguanylate cyclase/phosphodiesterase</fullName>
    </recommendedName>
</protein>
<dbReference type="AlphaFoldDB" id="A0A8J3YD24"/>
<dbReference type="PANTHER" id="PTHR44757:SF2">
    <property type="entry name" value="BIOFILM ARCHITECTURE MAINTENANCE PROTEIN MBAA"/>
    <property type="match status" value="1"/>
</dbReference>
<reference evidence="3" key="1">
    <citation type="submission" date="2021-01" db="EMBL/GenBank/DDBJ databases">
        <title>Whole genome shotgun sequence of Spirilliplanes yamanashiensis NBRC 15828.</title>
        <authorList>
            <person name="Komaki H."/>
            <person name="Tamura T."/>
        </authorList>
    </citation>
    <scope>NUCLEOTIDE SEQUENCE</scope>
    <source>
        <strain evidence="3">NBRC 15828</strain>
    </source>
</reference>
<evidence type="ECO:0000259" key="2">
    <source>
        <dbReference type="PROSITE" id="PS50887"/>
    </source>
</evidence>
<dbReference type="SMART" id="SM00052">
    <property type="entry name" value="EAL"/>
    <property type="match status" value="1"/>
</dbReference>
<dbReference type="Proteomes" id="UP000652013">
    <property type="component" value="Unassembled WGS sequence"/>
</dbReference>
<dbReference type="PROSITE" id="PS50883">
    <property type="entry name" value="EAL"/>
    <property type="match status" value="1"/>
</dbReference>
<dbReference type="FunFam" id="3.20.20.450:FF:000001">
    <property type="entry name" value="Cyclic di-GMP phosphodiesterase yahA"/>
    <property type="match status" value="1"/>
</dbReference>
<dbReference type="CDD" id="cd01949">
    <property type="entry name" value="GGDEF"/>
    <property type="match status" value="1"/>
</dbReference>
<dbReference type="CDD" id="cd01948">
    <property type="entry name" value="EAL"/>
    <property type="match status" value="1"/>
</dbReference>
<dbReference type="RefSeq" id="WP_275411491.1">
    <property type="nucleotide sequence ID" value="NZ_BAAAGJ010000015.1"/>
</dbReference>
<dbReference type="InterPro" id="IPR052155">
    <property type="entry name" value="Biofilm_reg_signaling"/>
</dbReference>
<evidence type="ECO:0000313" key="3">
    <source>
        <dbReference type="EMBL" id="GIJ06541.1"/>
    </source>
</evidence>
<organism evidence="3 4">
    <name type="scientific">Spirilliplanes yamanashiensis</name>
    <dbReference type="NCBI Taxonomy" id="42233"/>
    <lineage>
        <taxon>Bacteria</taxon>
        <taxon>Bacillati</taxon>
        <taxon>Actinomycetota</taxon>
        <taxon>Actinomycetes</taxon>
        <taxon>Micromonosporales</taxon>
        <taxon>Micromonosporaceae</taxon>
        <taxon>Spirilliplanes</taxon>
    </lineage>
</organism>
<dbReference type="SUPFAM" id="SSF55073">
    <property type="entry name" value="Nucleotide cyclase"/>
    <property type="match status" value="1"/>
</dbReference>
<dbReference type="PANTHER" id="PTHR44757">
    <property type="entry name" value="DIGUANYLATE CYCLASE DGCP"/>
    <property type="match status" value="1"/>
</dbReference>
<dbReference type="Gene3D" id="3.20.20.450">
    <property type="entry name" value="EAL domain"/>
    <property type="match status" value="1"/>
</dbReference>
<keyword evidence="4" id="KW-1185">Reference proteome</keyword>
<dbReference type="InterPro" id="IPR035919">
    <property type="entry name" value="EAL_sf"/>
</dbReference>
<dbReference type="Pfam" id="PF00563">
    <property type="entry name" value="EAL"/>
    <property type="match status" value="1"/>
</dbReference>
<proteinExistence type="predicted"/>
<dbReference type="Gene3D" id="3.30.70.270">
    <property type="match status" value="1"/>
</dbReference>
<name>A0A8J3YD24_9ACTN</name>
<accession>A0A8J3YD24</accession>
<sequence>MRTHADAGPGTRPEAGAGTARASFLRAVAASPAPPAVLLVDLDRFADVNDTAGTPAGDAVLTETLRRLRACLRPGDTATRLGADEFAALLPGADRTEAETIAARVLAALRAPFDTGGTPTHLTATAGIATAGDPDTLLRHAGLALRHAKRTGRDHAATFHPALQAALDERVTLEADLRRALDTAEFTVHYQPIVRLGTGDVTGVEALVRWQHPTRGLVPPLDFIPIAEDTGLIVRLGEWVLREACTQAAAWNRRRPAHLPPLTVSVNLSARQLDRPDLPATVASALADAGLDPAGLTLELTESLLIGNTDATVRRLHDLKRLGVRLAVDDFGTGYSSLAYLRSFPVDVIKIDKSFVDELGHGPAASALTMAIVQLGQSLHLTTVAEGVEQAAQRSELVDGNCEYGQGYLFARPLTPAAVEQLLFPA</sequence>
<gene>
    <name evidence="3" type="ORF">Sya03_58930</name>
</gene>
<dbReference type="SMART" id="SM00267">
    <property type="entry name" value="GGDEF"/>
    <property type="match status" value="1"/>
</dbReference>
<dbReference type="Pfam" id="PF00990">
    <property type="entry name" value="GGDEF"/>
    <property type="match status" value="1"/>
</dbReference>
<feature type="domain" description="EAL" evidence="1">
    <location>
        <begin position="170"/>
        <end position="426"/>
    </location>
</feature>
<dbReference type="InterPro" id="IPR029787">
    <property type="entry name" value="Nucleotide_cyclase"/>
</dbReference>
<evidence type="ECO:0000259" key="1">
    <source>
        <dbReference type="PROSITE" id="PS50883"/>
    </source>
</evidence>